<protein>
    <submittedName>
        <fullName evidence="1">Uncharacterized protein</fullName>
    </submittedName>
</protein>
<organism evidence="1 2">
    <name type="scientific">Streptomyces bangladeshensis</name>
    <dbReference type="NCBI Taxonomy" id="295352"/>
    <lineage>
        <taxon>Bacteria</taxon>
        <taxon>Bacillati</taxon>
        <taxon>Actinomycetota</taxon>
        <taxon>Actinomycetes</taxon>
        <taxon>Kitasatosporales</taxon>
        <taxon>Streptomycetaceae</taxon>
        <taxon>Streptomyces</taxon>
    </lineage>
</organism>
<dbReference type="RefSeq" id="WP_223283729.1">
    <property type="nucleotide sequence ID" value="NZ_BAAAOQ010000013.1"/>
</dbReference>
<gene>
    <name evidence="1" type="ORF">GCM10009787_41200</name>
</gene>
<evidence type="ECO:0000313" key="1">
    <source>
        <dbReference type="EMBL" id="GAA2198447.1"/>
    </source>
</evidence>
<sequence>MTNSGPGPGTSVPYLETTHDDYAVRYTTGLRVEAADAGVVVLYGRCPRCGCAFTYTHTDRVFRAPRRTPRPAHVPVLCACEAGHPGRPADETGCGAYWNVLVERG</sequence>
<proteinExistence type="predicted"/>
<name>A0ABN3BP79_9ACTN</name>
<dbReference type="EMBL" id="BAAAOQ010000013">
    <property type="protein sequence ID" value="GAA2198447.1"/>
    <property type="molecule type" value="Genomic_DNA"/>
</dbReference>
<evidence type="ECO:0000313" key="2">
    <source>
        <dbReference type="Proteomes" id="UP001501391"/>
    </source>
</evidence>
<dbReference type="Proteomes" id="UP001501391">
    <property type="component" value="Unassembled WGS sequence"/>
</dbReference>
<reference evidence="1 2" key="1">
    <citation type="journal article" date="2019" name="Int. J. Syst. Evol. Microbiol.">
        <title>The Global Catalogue of Microorganisms (GCM) 10K type strain sequencing project: providing services to taxonomists for standard genome sequencing and annotation.</title>
        <authorList>
            <consortium name="The Broad Institute Genomics Platform"/>
            <consortium name="The Broad Institute Genome Sequencing Center for Infectious Disease"/>
            <person name="Wu L."/>
            <person name="Ma J."/>
        </authorList>
    </citation>
    <scope>NUCLEOTIDE SEQUENCE [LARGE SCALE GENOMIC DNA]</scope>
    <source>
        <strain evidence="1 2">JCM 14924</strain>
    </source>
</reference>
<comment type="caution">
    <text evidence="1">The sequence shown here is derived from an EMBL/GenBank/DDBJ whole genome shotgun (WGS) entry which is preliminary data.</text>
</comment>
<accession>A0ABN3BP79</accession>
<keyword evidence="2" id="KW-1185">Reference proteome</keyword>